<keyword evidence="2" id="KW-1185">Reference proteome</keyword>
<evidence type="ECO:0000313" key="1">
    <source>
        <dbReference type="EMBL" id="KAI7752871.1"/>
    </source>
</evidence>
<dbReference type="Proteomes" id="UP001206925">
    <property type="component" value="Unassembled WGS sequence"/>
</dbReference>
<evidence type="ECO:0000313" key="2">
    <source>
        <dbReference type="Proteomes" id="UP001206925"/>
    </source>
</evidence>
<dbReference type="AlphaFoldDB" id="A0AAD5D6C3"/>
<accession>A0AAD5D6C3</accession>
<organism evidence="1 2">
    <name type="scientific">Ambrosia artemisiifolia</name>
    <name type="common">Common ragweed</name>
    <dbReference type="NCBI Taxonomy" id="4212"/>
    <lineage>
        <taxon>Eukaryota</taxon>
        <taxon>Viridiplantae</taxon>
        <taxon>Streptophyta</taxon>
        <taxon>Embryophyta</taxon>
        <taxon>Tracheophyta</taxon>
        <taxon>Spermatophyta</taxon>
        <taxon>Magnoliopsida</taxon>
        <taxon>eudicotyledons</taxon>
        <taxon>Gunneridae</taxon>
        <taxon>Pentapetalae</taxon>
        <taxon>asterids</taxon>
        <taxon>campanulids</taxon>
        <taxon>Asterales</taxon>
        <taxon>Asteraceae</taxon>
        <taxon>Asteroideae</taxon>
        <taxon>Heliantheae alliance</taxon>
        <taxon>Heliantheae</taxon>
        <taxon>Ambrosia</taxon>
    </lineage>
</organism>
<comment type="caution">
    <text evidence="1">The sequence shown here is derived from an EMBL/GenBank/DDBJ whole genome shotgun (WGS) entry which is preliminary data.</text>
</comment>
<reference evidence="1" key="1">
    <citation type="submission" date="2022-06" db="EMBL/GenBank/DDBJ databases">
        <title>Uncovering the hologenomic basis of an extraordinary plant invasion.</title>
        <authorList>
            <person name="Bieker V.C."/>
            <person name="Martin M.D."/>
            <person name="Gilbert T."/>
            <person name="Hodgins K."/>
            <person name="Battlay P."/>
            <person name="Petersen B."/>
            <person name="Wilson J."/>
        </authorList>
    </citation>
    <scope>NUCLEOTIDE SEQUENCE</scope>
    <source>
        <strain evidence="1">AA19_3_7</strain>
        <tissue evidence="1">Leaf</tissue>
    </source>
</reference>
<gene>
    <name evidence="1" type="ORF">M8C21_001701</name>
</gene>
<protein>
    <submittedName>
        <fullName evidence="1">Uncharacterized protein</fullName>
    </submittedName>
</protein>
<name>A0AAD5D6C3_AMBAR</name>
<sequence>MRDINGKQSCPNVWFCEVGRKVVIVNFIVEARNLESRVRIFCHLGLIHKSFLAEGIYPESLFMIEEHPDKPPADYEEHSRSDVGRFGVLSHVCIDRQPSEALPPFVEDSQRCLVVQPLDILYIQKQTDYKLQLYKGRKLDRGIWVKLFPPRSKYVNEVKESKRIVISPLKPSVCSSSSDQMPERSSVPTRPVAFLQPMRFQRKQSRAVELFFHDSRRA</sequence>
<proteinExistence type="predicted"/>
<dbReference type="EMBL" id="JAMZMK010005590">
    <property type="protein sequence ID" value="KAI7752871.1"/>
    <property type="molecule type" value="Genomic_DNA"/>
</dbReference>